<dbReference type="GO" id="GO:0016579">
    <property type="term" value="P:protein deubiquitination"/>
    <property type="evidence" value="ECO:0007669"/>
    <property type="project" value="InterPro"/>
</dbReference>
<dbReference type="SUPFAM" id="SSF54001">
    <property type="entry name" value="Cysteine proteinases"/>
    <property type="match status" value="1"/>
</dbReference>
<dbReference type="InterPro" id="IPR018200">
    <property type="entry name" value="USP_CS"/>
</dbReference>
<feature type="domain" description="USP" evidence="1">
    <location>
        <begin position="21"/>
        <end position="254"/>
    </location>
</feature>
<evidence type="ECO:0000313" key="2">
    <source>
        <dbReference type="EMBL" id="QHS79281.1"/>
    </source>
</evidence>
<reference evidence="2" key="1">
    <citation type="journal article" date="2020" name="Nature">
        <title>Giant virus diversity and host interactions through global metagenomics.</title>
        <authorList>
            <person name="Schulz F."/>
            <person name="Roux S."/>
            <person name="Paez-Espino D."/>
            <person name="Jungbluth S."/>
            <person name="Walsh D.A."/>
            <person name="Denef V.J."/>
            <person name="McMahon K.D."/>
            <person name="Konstantinidis K.T."/>
            <person name="Eloe-Fadrosh E.A."/>
            <person name="Kyrpides N.C."/>
            <person name="Woyke T."/>
        </authorList>
    </citation>
    <scope>NUCLEOTIDE SEQUENCE</scope>
    <source>
        <strain evidence="2">GVMAG-S-1035118-87</strain>
    </source>
</reference>
<dbReference type="GO" id="GO:0004843">
    <property type="term" value="F:cysteine-type deubiquitinase activity"/>
    <property type="evidence" value="ECO:0007669"/>
    <property type="project" value="InterPro"/>
</dbReference>
<organism evidence="2">
    <name type="scientific">viral metagenome</name>
    <dbReference type="NCBI Taxonomy" id="1070528"/>
    <lineage>
        <taxon>unclassified sequences</taxon>
        <taxon>metagenomes</taxon>
        <taxon>organismal metagenomes</taxon>
    </lineage>
</organism>
<dbReference type="AlphaFoldDB" id="A0A6C0AIW7"/>
<dbReference type="InterPro" id="IPR038765">
    <property type="entry name" value="Papain-like_cys_pep_sf"/>
</dbReference>
<sequence length="256" mass="29734">MYFIILLLYLKLYKQLSTVLVMLQNLGNTCFINSILQCLHALPELHVWMDGTTHSKVLIQEYNDLRKMMGTGCISPGRFVHTVYTHLPFKRGQQADAHEFLLYLLDELNCPLFQGKKISYVGTMHLEEPFCTLLLPVRPTLDECMSAYLHKEEVESEGKIVSKWYEFETLPPLLCIVLKRFTNSNQKNNTTVDIPLQYKDYELKCVCNHYGGTEGGHYTATVFTDVWYEYSDAQCRRVHHPSTPHAYCLFYRKKAA</sequence>
<dbReference type="PANTHER" id="PTHR21646">
    <property type="entry name" value="UBIQUITIN CARBOXYL-TERMINAL HYDROLASE"/>
    <property type="match status" value="1"/>
</dbReference>
<dbReference type="InterPro" id="IPR001394">
    <property type="entry name" value="Peptidase_C19_UCH"/>
</dbReference>
<dbReference type="Pfam" id="PF00443">
    <property type="entry name" value="UCH"/>
    <property type="match status" value="1"/>
</dbReference>
<accession>A0A6C0AIW7</accession>
<dbReference type="InterPro" id="IPR028889">
    <property type="entry name" value="USP"/>
</dbReference>
<dbReference type="PROSITE" id="PS50235">
    <property type="entry name" value="USP_3"/>
    <property type="match status" value="1"/>
</dbReference>
<evidence type="ECO:0000259" key="1">
    <source>
        <dbReference type="PROSITE" id="PS50235"/>
    </source>
</evidence>
<name>A0A6C0AIW7_9ZZZZ</name>
<dbReference type="InterPro" id="IPR050185">
    <property type="entry name" value="Ub_carboxyl-term_hydrolase"/>
</dbReference>
<dbReference type="PROSITE" id="PS00973">
    <property type="entry name" value="USP_2"/>
    <property type="match status" value="1"/>
</dbReference>
<dbReference type="Gene3D" id="3.90.70.10">
    <property type="entry name" value="Cysteine proteinases"/>
    <property type="match status" value="2"/>
</dbReference>
<proteinExistence type="predicted"/>
<dbReference type="EMBL" id="MN740628">
    <property type="protein sequence ID" value="QHS79281.1"/>
    <property type="molecule type" value="Genomic_DNA"/>
</dbReference>
<protein>
    <recommendedName>
        <fullName evidence="1">USP domain-containing protein</fullName>
    </recommendedName>
</protein>